<feature type="transmembrane region" description="Helical" evidence="7">
    <location>
        <begin position="72"/>
        <end position="90"/>
    </location>
</feature>
<comment type="subcellular location">
    <subcellularLocation>
        <location evidence="1">Cell membrane</location>
        <topology evidence="1">Multi-pass membrane protein</topology>
    </subcellularLocation>
</comment>
<dbReference type="Gene3D" id="1.20.120.1220">
    <property type="match status" value="1"/>
</dbReference>
<dbReference type="GO" id="GO:0006465">
    <property type="term" value="P:signal peptide processing"/>
    <property type="evidence" value="ECO:0007669"/>
    <property type="project" value="TreeGrafter"/>
</dbReference>
<dbReference type="InterPro" id="IPR050882">
    <property type="entry name" value="Prepilin_peptidase/N-MTase"/>
</dbReference>
<dbReference type="GO" id="GO:0008168">
    <property type="term" value="F:methyltransferase activity"/>
    <property type="evidence" value="ECO:0007669"/>
    <property type="project" value="UniProtKB-KW"/>
</dbReference>
<dbReference type="OrthoDB" id="9789291at2"/>
<reference evidence="10 11" key="1">
    <citation type="submission" date="2019-03" db="EMBL/GenBank/DDBJ databases">
        <title>Genomic Encyclopedia of Type Strains, Phase IV (KMG-IV): sequencing the most valuable type-strain genomes for metagenomic binning, comparative biology and taxonomic classification.</title>
        <authorList>
            <person name="Goeker M."/>
        </authorList>
    </citation>
    <scope>NUCLEOTIDE SEQUENCE [LARGE SCALE GENOMIC DNA]</scope>
    <source>
        <strain evidence="10 11">DSM 24455</strain>
    </source>
</reference>
<keyword evidence="4 7" id="KW-0812">Transmembrane</keyword>
<evidence type="ECO:0000256" key="2">
    <source>
        <dbReference type="ARBA" id="ARBA00005801"/>
    </source>
</evidence>
<feature type="domain" description="Prepilin peptidase A24 N-terminal" evidence="9">
    <location>
        <begin position="7"/>
        <end position="89"/>
    </location>
</feature>
<keyword evidence="11" id="KW-1185">Reference proteome</keyword>
<dbReference type="Proteomes" id="UP000295325">
    <property type="component" value="Unassembled WGS sequence"/>
</dbReference>
<evidence type="ECO:0000259" key="9">
    <source>
        <dbReference type="Pfam" id="PF06750"/>
    </source>
</evidence>
<comment type="caution">
    <text evidence="10">The sequence shown here is derived from an EMBL/GenBank/DDBJ whole genome shotgun (WGS) entry which is preliminary data.</text>
</comment>
<keyword evidence="5 7" id="KW-1133">Transmembrane helix</keyword>
<evidence type="ECO:0000256" key="1">
    <source>
        <dbReference type="ARBA" id="ARBA00004651"/>
    </source>
</evidence>
<feature type="transmembrane region" description="Helical" evidence="7">
    <location>
        <begin position="178"/>
        <end position="209"/>
    </location>
</feature>
<feature type="transmembrane region" description="Helical" evidence="7">
    <location>
        <begin position="96"/>
        <end position="112"/>
    </location>
</feature>
<gene>
    <name evidence="10" type="ORF">EDD71_105147</name>
</gene>
<dbReference type="GO" id="GO:0005886">
    <property type="term" value="C:plasma membrane"/>
    <property type="evidence" value="ECO:0007669"/>
    <property type="project" value="UniProtKB-SubCell"/>
</dbReference>
<evidence type="ECO:0000313" key="11">
    <source>
        <dbReference type="Proteomes" id="UP000295325"/>
    </source>
</evidence>
<dbReference type="EMBL" id="SOAZ01000005">
    <property type="protein sequence ID" value="TDT61967.1"/>
    <property type="molecule type" value="Genomic_DNA"/>
</dbReference>
<dbReference type="InterPro" id="IPR010627">
    <property type="entry name" value="Prepilin_pept_A24_N"/>
</dbReference>
<feature type="transmembrane region" description="Helical" evidence="7">
    <location>
        <begin position="119"/>
        <end position="142"/>
    </location>
</feature>
<dbReference type="Pfam" id="PF06750">
    <property type="entry name" value="A24_N_bact"/>
    <property type="match status" value="1"/>
</dbReference>
<comment type="similarity">
    <text evidence="2">Belongs to the peptidase A24 family.</text>
</comment>
<dbReference type="PANTHER" id="PTHR30487">
    <property type="entry name" value="TYPE 4 PREPILIN-LIKE PROTEINS LEADER PEPTIDE-PROCESSING ENZYME"/>
    <property type="match status" value="1"/>
</dbReference>
<dbReference type="PANTHER" id="PTHR30487:SF0">
    <property type="entry name" value="PREPILIN LEADER PEPTIDASE_N-METHYLTRANSFERASE-RELATED"/>
    <property type="match status" value="1"/>
</dbReference>
<sequence>MLLLVFIFGLIIGSFLNVCIYRIPRGESISCPPSHCTSCGRRIRWYDMFPVLSYLLLRGKCRFCGDRISIKYPLIELTTGALFAALYINYGLSFEFIKFALFISLLIVIGIIDLNTMDVYLKTTIFGVISGIVFMIIGYYLYGNVMEYISGGLLGGGTIALIIILTKGMGWGDAEICLVSGLFLGLRLAVVMLFLSFVIGGFTGIALILLKKKSRRDYIPFGPFIALSSIVTTFFGERILTWYLSLL</sequence>
<keyword evidence="3" id="KW-1003">Cell membrane</keyword>
<proteinExistence type="inferred from homology"/>
<dbReference type="AlphaFoldDB" id="A0A4R7KRP4"/>
<feature type="domain" description="Prepilin type IV endopeptidase peptidase" evidence="8">
    <location>
        <begin position="101"/>
        <end position="205"/>
    </location>
</feature>
<dbReference type="RefSeq" id="WP_133627596.1">
    <property type="nucleotide sequence ID" value="NZ_SOAZ01000005.1"/>
</dbReference>
<evidence type="ECO:0000313" key="10">
    <source>
        <dbReference type="EMBL" id="TDT61967.1"/>
    </source>
</evidence>
<evidence type="ECO:0000256" key="7">
    <source>
        <dbReference type="SAM" id="Phobius"/>
    </source>
</evidence>
<evidence type="ECO:0000256" key="3">
    <source>
        <dbReference type="ARBA" id="ARBA00022475"/>
    </source>
</evidence>
<dbReference type="GO" id="GO:0032259">
    <property type="term" value="P:methylation"/>
    <property type="evidence" value="ECO:0007669"/>
    <property type="project" value="UniProtKB-KW"/>
</dbReference>
<dbReference type="Pfam" id="PF01478">
    <property type="entry name" value="Peptidase_A24"/>
    <property type="match status" value="1"/>
</dbReference>
<keyword evidence="10" id="KW-0489">Methyltransferase</keyword>
<evidence type="ECO:0000256" key="6">
    <source>
        <dbReference type="ARBA" id="ARBA00023136"/>
    </source>
</evidence>
<evidence type="ECO:0000256" key="5">
    <source>
        <dbReference type="ARBA" id="ARBA00022989"/>
    </source>
</evidence>
<keyword evidence="6 7" id="KW-0472">Membrane</keyword>
<protein>
    <submittedName>
        <fullName evidence="10">Leader peptidase (Prepilin peptidase)/N-methyltransferase</fullName>
    </submittedName>
</protein>
<dbReference type="GO" id="GO:0004190">
    <property type="term" value="F:aspartic-type endopeptidase activity"/>
    <property type="evidence" value="ECO:0007669"/>
    <property type="project" value="InterPro"/>
</dbReference>
<organism evidence="10 11">
    <name type="scientific">Fonticella tunisiensis</name>
    <dbReference type="NCBI Taxonomy" id="1096341"/>
    <lineage>
        <taxon>Bacteria</taxon>
        <taxon>Bacillati</taxon>
        <taxon>Bacillota</taxon>
        <taxon>Clostridia</taxon>
        <taxon>Eubacteriales</taxon>
        <taxon>Clostridiaceae</taxon>
        <taxon>Fonticella</taxon>
    </lineage>
</organism>
<keyword evidence="10" id="KW-0808">Transferase</keyword>
<accession>A0A4R7KRP4</accession>
<feature type="transmembrane region" description="Helical" evidence="7">
    <location>
        <begin position="6"/>
        <end position="23"/>
    </location>
</feature>
<name>A0A4R7KRP4_9CLOT</name>
<dbReference type="InterPro" id="IPR000045">
    <property type="entry name" value="Prepilin_IV_endopep_pep"/>
</dbReference>
<feature type="transmembrane region" description="Helical" evidence="7">
    <location>
        <begin position="148"/>
        <end position="166"/>
    </location>
</feature>
<evidence type="ECO:0000259" key="8">
    <source>
        <dbReference type="Pfam" id="PF01478"/>
    </source>
</evidence>
<feature type="transmembrane region" description="Helical" evidence="7">
    <location>
        <begin position="221"/>
        <end position="244"/>
    </location>
</feature>
<evidence type="ECO:0000256" key="4">
    <source>
        <dbReference type="ARBA" id="ARBA00022692"/>
    </source>
</evidence>